<protein>
    <recommendedName>
        <fullName evidence="11">tRNA (guanine(37)-N1)-methyltransferase</fullName>
        <ecNumber evidence="11">2.1.1.228</ecNumber>
    </recommendedName>
    <alternativeName>
        <fullName evidence="11">M1G-methyltransferase</fullName>
    </alternativeName>
    <alternativeName>
        <fullName evidence="11">tRNA [GM37] methyltransferase</fullName>
    </alternativeName>
    <alternativeName>
        <fullName evidence="11">tRNA methyltransferase 5 homolog</fullName>
    </alternativeName>
</protein>
<keyword evidence="5 11" id="KW-0949">S-adenosyl-L-methionine</keyword>
<comment type="subcellular location">
    <subcellularLocation>
        <location evidence="11">Mitochondrion matrix</location>
    </subcellularLocation>
    <subcellularLocation>
        <location evidence="11">Nucleus</location>
    </subcellularLocation>
    <subcellularLocation>
        <location evidence="11">Cytoplasm</location>
    </subcellularLocation>
    <text evidence="11">Predominantly in the mitochondria and in the nucleus.</text>
</comment>
<accession>A0A674H891</accession>
<name>A0A674H891_TAEGU</name>
<comment type="function">
    <text evidence="11">Specifically methylates the N1 position of guanosine-37 in various cytoplasmic and mitochondrial tRNAs. Methylation is not dependent on the nature of the nucleoside 5' of the target nucleoside. This is the first step in the biosynthesis of wybutosine (yW), a modified base adjacent to the anticodon of tRNAs and required for accurate decoding.</text>
</comment>
<dbReference type="PROSITE" id="PS51684">
    <property type="entry name" value="SAM_MT_TRM5_TYW2"/>
    <property type="match status" value="1"/>
</dbReference>
<dbReference type="InterPro" id="IPR025792">
    <property type="entry name" value="tRNA_Gua_MeTrfase_euk"/>
</dbReference>
<dbReference type="InterPro" id="IPR056744">
    <property type="entry name" value="TRM5/TYW2-like_N"/>
</dbReference>
<dbReference type="FunFam" id="3.40.50.150:FF:000102">
    <property type="entry name" value="tRNA (guanine(37)-N1)-methyltransferase"/>
    <property type="match status" value="1"/>
</dbReference>
<dbReference type="PANTHER" id="PTHR23245">
    <property type="entry name" value="TRNA METHYLTRANSFERASE"/>
    <property type="match status" value="1"/>
</dbReference>
<dbReference type="Gene3D" id="3.40.50.150">
    <property type="entry name" value="Vaccinia Virus protein VP39"/>
    <property type="match status" value="1"/>
</dbReference>
<organism evidence="13 14">
    <name type="scientific">Taeniopygia guttata</name>
    <name type="common">Zebra finch</name>
    <name type="synonym">Poephila guttata</name>
    <dbReference type="NCBI Taxonomy" id="59729"/>
    <lineage>
        <taxon>Eukaryota</taxon>
        <taxon>Metazoa</taxon>
        <taxon>Chordata</taxon>
        <taxon>Craniata</taxon>
        <taxon>Vertebrata</taxon>
        <taxon>Euteleostomi</taxon>
        <taxon>Archelosauria</taxon>
        <taxon>Archosauria</taxon>
        <taxon>Dinosauria</taxon>
        <taxon>Saurischia</taxon>
        <taxon>Theropoda</taxon>
        <taxon>Coelurosauria</taxon>
        <taxon>Aves</taxon>
        <taxon>Neognathae</taxon>
        <taxon>Neoaves</taxon>
        <taxon>Telluraves</taxon>
        <taxon>Australaves</taxon>
        <taxon>Passeriformes</taxon>
        <taxon>Passeroidea</taxon>
        <taxon>Estrildidae</taxon>
        <taxon>Estrildinae</taxon>
        <taxon>Taeniopygia</taxon>
    </lineage>
</organism>
<dbReference type="AlphaFoldDB" id="A0A674H891"/>
<dbReference type="Gene3D" id="3.30.300.110">
    <property type="entry name" value="Met-10+ protein-like domains"/>
    <property type="match status" value="1"/>
</dbReference>
<keyword evidence="3 11" id="KW-0489">Methyltransferase</keyword>
<keyword evidence="4 11" id="KW-0808">Transferase</keyword>
<dbReference type="PANTHER" id="PTHR23245:SF36">
    <property type="entry name" value="TRNA (GUANINE(37)-N1)-METHYLTRANSFERASE"/>
    <property type="match status" value="1"/>
</dbReference>
<keyword evidence="7 11" id="KW-0496">Mitochondrion</keyword>
<feature type="binding site" evidence="11">
    <location>
        <position position="447"/>
    </location>
    <ligand>
        <name>S-adenosyl-L-methionine</name>
        <dbReference type="ChEBI" id="CHEBI:59789"/>
    </ligand>
</feature>
<dbReference type="FunFam" id="3.30.300.110:FF:000001">
    <property type="entry name" value="tRNA (guanine(37)-N1)-methyltransferase"/>
    <property type="match status" value="1"/>
</dbReference>
<reference evidence="13" key="3">
    <citation type="submission" date="2025-09" db="UniProtKB">
        <authorList>
            <consortium name="Ensembl"/>
        </authorList>
    </citation>
    <scope>IDENTIFICATION</scope>
</reference>
<dbReference type="OMA" id="VGSHSQF"/>
<dbReference type="GO" id="GO:0005634">
    <property type="term" value="C:nucleus"/>
    <property type="evidence" value="ECO:0007669"/>
    <property type="project" value="UniProtKB-SubCell"/>
</dbReference>
<dbReference type="HAMAP" id="MF_03152">
    <property type="entry name" value="TRM5"/>
    <property type="match status" value="1"/>
</dbReference>
<evidence type="ECO:0000256" key="3">
    <source>
        <dbReference type="ARBA" id="ARBA00022603"/>
    </source>
</evidence>
<evidence type="ECO:0000256" key="1">
    <source>
        <dbReference type="ARBA" id="ARBA00009775"/>
    </source>
</evidence>
<dbReference type="InterPro" id="IPR029063">
    <property type="entry name" value="SAM-dependent_MTases_sf"/>
</dbReference>
<comment type="catalytic activity">
    <reaction evidence="10 11">
        <text>guanosine(37) in tRNA + S-adenosyl-L-methionine = N(1)-methylguanosine(37) in tRNA + S-adenosyl-L-homocysteine + H(+)</text>
        <dbReference type="Rhea" id="RHEA:36899"/>
        <dbReference type="Rhea" id="RHEA-COMP:10145"/>
        <dbReference type="Rhea" id="RHEA-COMP:10147"/>
        <dbReference type="ChEBI" id="CHEBI:15378"/>
        <dbReference type="ChEBI" id="CHEBI:57856"/>
        <dbReference type="ChEBI" id="CHEBI:59789"/>
        <dbReference type="ChEBI" id="CHEBI:73542"/>
        <dbReference type="ChEBI" id="CHEBI:74269"/>
        <dbReference type="EC" id="2.1.1.228"/>
    </reaction>
</comment>
<comment type="function">
    <text evidence="9">Involved in mitochondrial tRNA methylation. Specifically methylates the N1 position of guanosine-37 in various tRNAs. Methylation is not dependent on the nature of the nucleoside 5' of the target nucleoside. This is the first step in the biosynthesis of wybutosine (yW), a modified base adjacent to the anticodon of tRNAs and required for accurate decoding.</text>
</comment>
<evidence type="ECO:0000256" key="9">
    <source>
        <dbReference type="ARBA" id="ARBA00045951"/>
    </source>
</evidence>
<feature type="binding site" evidence="11">
    <location>
        <position position="348"/>
    </location>
    <ligand>
        <name>S-adenosyl-L-methionine</name>
        <dbReference type="ChEBI" id="CHEBI:59789"/>
    </ligand>
</feature>
<gene>
    <name evidence="11 13" type="primary">TRMT5</name>
    <name evidence="11" type="synonym">TRM5</name>
</gene>
<dbReference type="GO" id="GO:0070901">
    <property type="term" value="P:mitochondrial tRNA methylation"/>
    <property type="evidence" value="ECO:0007669"/>
    <property type="project" value="Ensembl"/>
</dbReference>
<dbReference type="GeneTree" id="ENSGT00940000153304"/>
<feature type="binding site" evidence="11">
    <location>
        <begin position="386"/>
        <end position="387"/>
    </location>
    <ligand>
        <name>S-adenosyl-L-methionine</name>
        <dbReference type="ChEBI" id="CHEBI:59789"/>
    </ligand>
</feature>
<dbReference type="SUPFAM" id="SSF53335">
    <property type="entry name" value="S-adenosyl-L-methionine-dependent methyltransferases"/>
    <property type="match status" value="1"/>
</dbReference>
<keyword evidence="8 11" id="KW-0539">Nucleus</keyword>
<evidence type="ECO:0000256" key="8">
    <source>
        <dbReference type="ARBA" id="ARBA00023242"/>
    </source>
</evidence>
<evidence type="ECO:0000256" key="5">
    <source>
        <dbReference type="ARBA" id="ARBA00022691"/>
    </source>
</evidence>
<keyword evidence="6 11" id="KW-0819">tRNA processing</keyword>
<sequence length="617" mass="68649">MGPGTPCHGGGCSVSARLHGPRNLFQPIGFSGNHTNRFHPRKSSGMLRPPDEEFSCAAGVSVGRRTLWRLGYCAKLLKTNHFRTAASNTSFPAVWTLLAQHSGSIPGLFVVVKKNTLSTMPETVEDKSNSELYLPHPGVRGMTLLNREAFRRTVVVPALKVKKEIVHSVLKSLKQSVLQRPGLKRVVEDPEDEDIRFVLLDPHKVPEFSLGESEQQVLKQLNVHPEVSKYHLELSYENFKTEEILRAVLPEGQEVTSGFSRVGHIAHLNLRDHQLPYRHLIGQVIMDKNPGVTCVVNKTNIIDSTYRNFEMEVLAGENNLVTKVKENNIAYELDFSKVYWNPRLSTEHGRIVELLRAGDVLFDVFAGIGPFAIPAAKRRCRVFANDLNPESYTWLLHNCRLNKVDTKVKAFNMDGRDFLRGPVREELSRELPLLREEQKTAFHIVMNLPALAVEFLDVFRHLLVGEPCSPAGLPTVHCYGFSKHSNPARDIQERAEAALGTSLAGRCSTFLVRNVAPNKEMLCLSFQIPADVLYKRPCPDEGKEQTSHVALGFQAVPPGQPRGPLLVCDSGVDVALSAARVQQLQGFLALLTAACSSDPSMSLPRNMVDWTGSPHRP</sequence>
<dbReference type="Pfam" id="PF02475">
    <property type="entry name" value="TRM5-TYW2_MTfase"/>
    <property type="match status" value="1"/>
</dbReference>
<dbReference type="InterPro" id="IPR030382">
    <property type="entry name" value="MeTrfase_TRM5/TYW2"/>
</dbReference>
<evidence type="ECO:0000259" key="12">
    <source>
        <dbReference type="PROSITE" id="PS51684"/>
    </source>
</evidence>
<dbReference type="Pfam" id="PF25133">
    <property type="entry name" value="TYW2_N_2"/>
    <property type="match status" value="1"/>
</dbReference>
<evidence type="ECO:0000313" key="13">
    <source>
        <dbReference type="Ensembl" id="ENSTGUP00000030874.1"/>
    </source>
</evidence>
<dbReference type="Proteomes" id="UP000007754">
    <property type="component" value="Chromosome 5"/>
</dbReference>
<dbReference type="EC" id="2.1.1.228" evidence="11"/>
<evidence type="ECO:0000256" key="10">
    <source>
        <dbReference type="ARBA" id="ARBA00047783"/>
    </source>
</evidence>
<evidence type="ECO:0000256" key="6">
    <source>
        <dbReference type="ARBA" id="ARBA00022694"/>
    </source>
</evidence>
<evidence type="ECO:0000256" key="2">
    <source>
        <dbReference type="ARBA" id="ARBA00022490"/>
    </source>
</evidence>
<keyword evidence="14" id="KW-1185">Reference proteome</keyword>
<keyword evidence="2 11" id="KW-0963">Cytoplasm</keyword>
<feature type="domain" description="SAM-dependent methyltransferase TRM5/TYW2-type" evidence="12">
    <location>
        <begin position="259"/>
        <end position="530"/>
    </location>
</feature>
<evidence type="ECO:0000256" key="7">
    <source>
        <dbReference type="ARBA" id="ARBA00023128"/>
    </source>
</evidence>
<comment type="subunit">
    <text evidence="11">Monomer.</text>
</comment>
<proteinExistence type="inferred from homology"/>
<dbReference type="GO" id="GO:0002939">
    <property type="term" value="P:tRNA N1-guanine methylation"/>
    <property type="evidence" value="ECO:0007669"/>
    <property type="project" value="TreeGrafter"/>
</dbReference>
<dbReference type="Ensembl" id="ENSTGUT00000024839.1">
    <property type="protein sequence ID" value="ENSTGUP00000030874.1"/>
    <property type="gene ID" value="ENSTGUG00000024106.1"/>
</dbReference>
<dbReference type="InParanoid" id="A0A674H891"/>
<feature type="binding site" evidence="11">
    <location>
        <begin position="414"/>
        <end position="415"/>
    </location>
    <ligand>
        <name>S-adenosyl-L-methionine</name>
        <dbReference type="ChEBI" id="CHEBI:59789"/>
    </ligand>
</feature>
<evidence type="ECO:0000256" key="11">
    <source>
        <dbReference type="HAMAP-Rule" id="MF_03152"/>
    </source>
</evidence>
<dbReference type="GO" id="GO:0005759">
    <property type="term" value="C:mitochondrial matrix"/>
    <property type="evidence" value="ECO:0007669"/>
    <property type="project" value="UniProtKB-SubCell"/>
</dbReference>
<evidence type="ECO:0000313" key="14">
    <source>
        <dbReference type="Proteomes" id="UP000007754"/>
    </source>
</evidence>
<evidence type="ECO:0000256" key="4">
    <source>
        <dbReference type="ARBA" id="ARBA00022679"/>
    </source>
</evidence>
<reference evidence="13" key="2">
    <citation type="submission" date="2025-08" db="UniProtKB">
        <authorList>
            <consortium name="Ensembl"/>
        </authorList>
    </citation>
    <scope>IDENTIFICATION</scope>
</reference>
<dbReference type="GO" id="GO:0052906">
    <property type="term" value="F:tRNA (guanine(37)-N1)-methyltransferase activity"/>
    <property type="evidence" value="ECO:0007669"/>
    <property type="project" value="UniProtKB-UniRule"/>
</dbReference>
<dbReference type="InterPro" id="IPR056743">
    <property type="entry name" value="TRM5-TYW2-like_MTfase"/>
</dbReference>
<comment type="similarity">
    <text evidence="11">Belongs to the TRM5 / TYW2 family.</text>
</comment>
<reference evidence="13 14" key="1">
    <citation type="journal article" date="2010" name="Nature">
        <title>The genome of a songbird.</title>
        <authorList>
            <person name="Warren W.C."/>
            <person name="Clayton D.F."/>
            <person name="Ellegren H."/>
            <person name="Arnold A.P."/>
            <person name="Hillier L.W."/>
            <person name="Kunstner A."/>
            <person name="Searle S."/>
            <person name="White S."/>
            <person name="Vilella A.J."/>
            <person name="Fairley S."/>
            <person name="Heger A."/>
            <person name="Kong L."/>
            <person name="Ponting C.P."/>
            <person name="Jarvis E.D."/>
            <person name="Mello C.V."/>
            <person name="Minx P."/>
            <person name="Lovell P."/>
            <person name="Velho T.A."/>
            <person name="Ferris M."/>
            <person name="Balakrishnan C.N."/>
            <person name="Sinha S."/>
            <person name="Blatti C."/>
            <person name="London S.E."/>
            <person name="Li Y."/>
            <person name="Lin Y.C."/>
            <person name="George J."/>
            <person name="Sweedler J."/>
            <person name="Southey B."/>
            <person name="Gunaratne P."/>
            <person name="Watson M."/>
            <person name="Nam K."/>
            <person name="Backstrom N."/>
            <person name="Smeds L."/>
            <person name="Nabholz B."/>
            <person name="Itoh Y."/>
            <person name="Whitney O."/>
            <person name="Pfenning A.R."/>
            <person name="Howard J."/>
            <person name="Volker M."/>
            <person name="Skinner B.M."/>
            <person name="Griffin D.K."/>
            <person name="Ye L."/>
            <person name="McLaren W.M."/>
            <person name="Flicek P."/>
            <person name="Quesada V."/>
            <person name="Velasco G."/>
            <person name="Lopez-Otin C."/>
            <person name="Puente X.S."/>
            <person name="Olender T."/>
            <person name="Lancet D."/>
            <person name="Smit A.F."/>
            <person name="Hubley R."/>
            <person name="Konkel M.K."/>
            <person name="Walker J.A."/>
            <person name="Batzer M.A."/>
            <person name="Gu W."/>
            <person name="Pollock D.D."/>
            <person name="Chen L."/>
            <person name="Cheng Z."/>
            <person name="Eichler E.E."/>
            <person name="Stapley J."/>
            <person name="Slate J."/>
            <person name="Ekblom R."/>
            <person name="Birkhead T."/>
            <person name="Burke T."/>
            <person name="Burt D."/>
            <person name="Scharff C."/>
            <person name="Adam I."/>
            <person name="Richard H."/>
            <person name="Sultan M."/>
            <person name="Soldatov A."/>
            <person name="Lehrach H."/>
            <person name="Edwards S.V."/>
            <person name="Yang S.P."/>
            <person name="Li X."/>
            <person name="Graves T."/>
            <person name="Fulton L."/>
            <person name="Nelson J."/>
            <person name="Chinwalla A."/>
            <person name="Hou S."/>
            <person name="Mardis E.R."/>
            <person name="Wilson R.K."/>
        </authorList>
    </citation>
    <scope>NUCLEOTIDE SEQUENCE [LARGE SCALE GENOMIC DNA]</scope>
</reference>
<comment type="similarity">
    <text evidence="1">Belongs to the class I-like SAM-binding methyltransferase superfamily. TRM5/TYW2 family.</text>
</comment>